<dbReference type="EMBL" id="FUZT01000009">
    <property type="protein sequence ID" value="SKC81631.1"/>
    <property type="molecule type" value="Genomic_DNA"/>
</dbReference>
<evidence type="ECO:0000313" key="2">
    <source>
        <dbReference type="EMBL" id="SKC81631.1"/>
    </source>
</evidence>
<accession>A0A1T5M056</accession>
<dbReference type="PANTHER" id="PTHR48207:SF3">
    <property type="entry name" value="SUCCINATE--HYDROXYMETHYLGLUTARATE COA-TRANSFERASE"/>
    <property type="match status" value="1"/>
</dbReference>
<name>A0A1T5M056_9FIRM</name>
<sequence>MNLPLENIKVLDLTRVLAGPYCTMILADLGAEVIKVERPYTGDDSRAFGPYVENESMYFISINRNKKSITVNLKSDKGKDIIKELVKKVDIVVENFKPGTMERLGLGYDTLKSVNEKIIYAGLSGFGHYGPYSSRPAYDGVVQAMGGIMSITGQEGGEPTRVGSSIGDIFAGIFGAIGILSAINKRKVDRLGMKVDVSMLDCQVAVLENAISRYFATGKSPVPMGNKHSSVVPFEPFSTKDGKIMIAVGNDNLWLKFCTSINREDLKKDGRFKTNLLRYNNYDYLRPIIQKELIKKTTKEWEKILINEGIPSAPINNIEMLVNNEQVIARKMIQQIKHPKAGRVSIPGVPIKISGCSDDIRFSAPVLGQHTEEILKEYLSISSDNLEIMRKEEVI</sequence>
<dbReference type="InterPro" id="IPR003673">
    <property type="entry name" value="CoA-Trfase_fam_III"/>
</dbReference>
<dbReference type="AlphaFoldDB" id="A0A1T5M056"/>
<proteinExistence type="predicted"/>
<dbReference type="Proteomes" id="UP000190285">
    <property type="component" value="Unassembled WGS sequence"/>
</dbReference>
<reference evidence="2 3" key="1">
    <citation type="submission" date="2017-02" db="EMBL/GenBank/DDBJ databases">
        <authorList>
            <person name="Peterson S.W."/>
        </authorList>
    </citation>
    <scope>NUCLEOTIDE SEQUENCE [LARGE SCALE GENOMIC DNA]</scope>
    <source>
        <strain evidence="2 3">M1</strain>
    </source>
</reference>
<dbReference type="Gene3D" id="3.40.50.10540">
    <property type="entry name" value="Crotonobetainyl-coa:carnitine coa-transferase, domain 1"/>
    <property type="match status" value="1"/>
</dbReference>
<dbReference type="Gene3D" id="3.30.1540.10">
    <property type="entry name" value="formyl-coa transferase, domain 3"/>
    <property type="match status" value="1"/>
</dbReference>
<dbReference type="RefSeq" id="WP_079493497.1">
    <property type="nucleotide sequence ID" value="NZ_FUZT01000009.1"/>
</dbReference>
<dbReference type="InterPro" id="IPR050483">
    <property type="entry name" value="CoA-transferase_III_domain"/>
</dbReference>
<dbReference type="PANTHER" id="PTHR48207">
    <property type="entry name" value="SUCCINATE--HYDROXYMETHYLGLUTARATE COA-TRANSFERASE"/>
    <property type="match status" value="1"/>
</dbReference>
<dbReference type="OrthoDB" id="9797653at2"/>
<dbReference type="InterPro" id="IPR023606">
    <property type="entry name" value="CoA-Trfase_III_dom_1_sf"/>
</dbReference>
<dbReference type="InterPro" id="IPR044855">
    <property type="entry name" value="CoA-Trfase_III_dom3_sf"/>
</dbReference>
<dbReference type="STRING" id="36842.SAMN02194393_03640"/>
<dbReference type="Pfam" id="PF02515">
    <property type="entry name" value="CoA_transf_3"/>
    <property type="match status" value="1"/>
</dbReference>
<keyword evidence="1 2" id="KW-0808">Transferase</keyword>
<dbReference type="SUPFAM" id="SSF89796">
    <property type="entry name" value="CoA-transferase family III (CaiB/BaiF)"/>
    <property type="match status" value="1"/>
</dbReference>
<keyword evidence="3" id="KW-1185">Reference proteome</keyword>
<dbReference type="GO" id="GO:0008410">
    <property type="term" value="F:CoA-transferase activity"/>
    <property type="evidence" value="ECO:0007669"/>
    <property type="project" value="TreeGrafter"/>
</dbReference>
<gene>
    <name evidence="2" type="ORF">SAMN02194393_03640</name>
</gene>
<organism evidence="2 3">
    <name type="scientific">Maledivibacter halophilus</name>
    <dbReference type="NCBI Taxonomy" id="36842"/>
    <lineage>
        <taxon>Bacteria</taxon>
        <taxon>Bacillati</taxon>
        <taxon>Bacillota</taxon>
        <taxon>Clostridia</taxon>
        <taxon>Peptostreptococcales</taxon>
        <taxon>Caminicellaceae</taxon>
        <taxon>Maledivibacter</taxon>
    </lineage>
</organism>
<evidence type="ECO:0000313" key="3">
    <source>
        <dbReference type="Proteomes" id="UP000190285"/>
    </source>
</evidence>
<protein>
    <submittedName>
        <fullName evidence="2">CoA:oxalate CoA-transferase</fullName>
    </submittedName>
</protein>
<evidence type="ECO:0000256" key="1">
    <source>
        <dbReference type="ARBA" id="ARBA00022679"/>
    </source>
</evidence>